<dbReference type="GO" id="GO:0001730">
    <property type="term" value="F:2'-5'-oligoadenylate synthetase activity"/>
    <property type="evidence" value="ECO:0007669"/>
    <property type="project" value="UniProtKB-EC"/>
</dbReference>
<dbReference type="CDD" id="cd05400">
    <property type="entry name" value="NT_2-5OAS_ClassI-CCAase"/>
    <property type="match status" value="1"/>
</dbReference>
<feature type="domain" description="2'-5'-oligoadenylate synthetase 1" evidence="4">
    <location>
        <begin position="163"/>
        <end position="219"/>
    </location>
</feature>
<dbReference type="PROSITE" id="PS50152">
    <property type="entry name" value="25A_SYNTH_3"/>
    <property type="match status" value="1"/>
</dbReference>
<proteinExistence type="inferred from homology"/>
<dbReference type="GO" id="GO:0005829">
    <property type="term" value="C:cytosol"/>
    <property type="evidence" value="ECO:0007669"/>
    <property type="project" value="TreeGrafter"/>
</dbReference>
<dbReference type="Ensembl" id="ENSCCNT00000015433.1">
    <property type="protein sequence ID" value="ENSCCNP00000011776.1"/>
    <property type="gene ID" value="ENSCCNG00000012238.1"/>
</dbReference>
<protein>
    <recommendedName>
        <fullName evidence="2">2'-5' oligoadenylate synthase</fullName>
        <ecNumber evidence="2">2.7.7.84</ecNumber>
    </recommendedName>
</protein>
<dbReference type="SUPFAM" id="SSF81301">
    <property type="entry name" value="Nucleotidyltransferase"/>
    <property type="match status" value="1"/>
</dbReference>
<dbReference type="FunFam" id="3.30.460.10:FF:000007">
    <property type="entry name" value="2'-5'-oligoadenylate synthetase 1"/>
    <property type="match status" value="1"/>
</dbReference>
<dbReference type="InterPro" id="IPR043518">
    <property type="entry name" value="2-5OAS_N_CS"/>
</dbReference>
<dbReference type="GO" id="GO:0051607">
    <property type="term" value="P:defense response to virus"/>
    <property type="evidence" value="ECO:0007669"/>
    <property type="project" value="TreeGrafter"/>
</dbReference>
<dbReference type="GO" id="GO:0003725">
    <property type="term" value="F:double-stranded RNA binding"/>
    <property type="evidence" value="ECO:0007669"/>
    <property type="project" value="TreeGrafter"/>
</dbReference>
<dbReference type="AlphaFoldDB" id="A0A8C0WJK6"/>
<accession>A0A8C0WJK6</accession>
<evidence type="ECO:0000313" key="5">
    <source>
        <dbReference type="Ensembl" id="ENSCCNP00000011776.1"/>
    </source>
</evidence>
<dbReference type="PANTHER" id="PTHR11258:SF4">
    <property type="entry name" value="2'-5'-OLIGOADENYLATE SYNTHASE 3"/>
    <property type="match status" value="1"/>
</dbReference>
<dbReference type="GO" id="GO:0045071">
    <property type="term" value="P:negative regulation of viral genome replication"/>
    <property type="evidence" value="ECO:0007669"/>
    <property type="project" value="TreeGrafter"/>
</dbReference>
<dbReference type="GO" id="GO:0005524">
    <property type="term" value="F:ATP binding"/>
    <property type="evidence" value="ECO:0007669"/>
    <property type="project" value="UniProtKB-KW"/>
</dbReference>
<dbReference type="GO" id="GO:0005654">
    <property type="term" value="C:nucleoplasm"/>
    <property type="evidence" value="ECO:0007669"/>
    <property type="project" value="TreeGrafter"/>
</dbReference>
<reference evidence="5" key="1">
    <citation type="submission" date="2023-09" db="UniProtKB">
        <authorList>
            <consortium name="Ensembl"/>
        </authorList>
    </citation>
    <scope>IDENTIFICATION</scope>
</reference>
<dbReference type="EC" id="2.7.7.84" evidence="2"/>
<comment type="similarity">
    <text evidence="1">Belongs to the 2-5A synthase family.</text>
</comment>
<evidence type="ECO:0000256" key="1">
    <source>
        <dbReference type="ARBA" id="ARBA00009526"/>
    </source>
</evidence>
<keyword evidence="3" id="KW-0694">RNA-binding</keyword>
<evidence type="ECO:0000256" key="2">
    <source>
        <dbReference type="ARBA" id="ARBA00012577"/>
    </source>
</evidence>
<evidence type="ECO:0000259" key="4">
    <source>
        <dbReference type="Pfam" id="PF10421"/>
    </source>
</evidence>
<dbReference type="PROSITE" id="PS00832">
    <property type="entry name" value="25A_SYNTH_1"/>
    <property type="match status" value="1"/>
</dbReference>
<sequence length="227" mass="24957">TAMDVYSTAASALDKLVTRRLQPDADFLGTARRALGALDAALRERGSRGGAQPTPRVLKTAKGGSYGRGTALRGGCDSELVFFLDCFKSYEDQRTHGAQILHEMRPLLDAWWQDPVPGLSLQFPEQTMTGGLQFRLASVDLEHWMDVNLVPAFDALGEGSGDKPKPQVYSSLIRSGSRGGEHAACFTELRRNFVNSRPAKLKNLILLVKHWYSQVKASHTLGRRSTT</sequence>
<dbReference type="Pfam" id="PF10421">
    <property type="entry name" value="OAS1_C"/>
    <property type="match status" value="1"/>
</dbReference>
<dbReference type="GO" id="GO:0016020">
    <property type="term" value="C:membrane"/>
    <property type="evidence" value="ECO:0007669"/>
    <property type="project" value="TreeGrafter"/>
</dbReference>
<dbReference type="InterPro" id="IPR018952">
    <property type="entry name" value="2-5-oligoAdlate_synth_1_dom2/C"/>
</dbReference>
<dbReference type="InterPro" id="IPR006116">
    <property type="entry name" value="NT_2-5OAS_ClassI-CCAase"/>
</dbReference>
<evidence type="ECO:0000256" key="3">
    <source>
        <dbReference type="ARBA" id="ARBA00022884"/>
    </source>
</evidence>
<dbReference type="Gene3D" id="1.10.1410.20">
    <property type="entry name" value="2'-5'-oligoadenylate synthetase 1, domain 2"/>
    <property type="match status" value="1"/>
</dbReference>
<dbReference type="PANTHER" id="PTHR11258">
    <property type="entry name" value="2-5 OLIGOADENYLATE SYNTHETASE"/>
    <property type="match status" value="1"/>
</dbReference>
<organism evidence="5">
    <name type="scientific">Castor canadensis</name>
    <name type="common">American beaver</name>
    <dbReference type="NCBI Taxonomy" id="51338"/>
    <lineage>
        <taxon>Eukaryota</taxon>
        <taxon>Metazoa</taxon>
        <taxon>Chordata</taxon>
        <taxon>Craniata</taxon>
        <taxon>Vertebrata</taxon>
        <taxon>Euteleostomi</taxon>
        <taxon>Mammalia</taxon>
        <taxon>Eutheria</taxon>
        <taxon>Euarchontoglires</taxon>
        <taxon>Glires</taxon>
        <taxon>Rodentia</taxon>
        <taxon>Castorimorpha</taxon>
        <taxon>Castoridae</taxon>
        <taxon>Castor</taxon>
    </lineage>
</organism>
<dbReference type="Gene3D" id="3.30.460.10">
    <property type="entry name" value="Beta Polymerase, domain 2"/>
    <property type="match status" value="1"/>
</dbReference>
<name>A0A8C0WJK6_CASCN</name>
<dbReference type="InterPro" id="IPR043519">
    <property type="entry name" value="NT_sf"/>
</dbReference>